<dbReference type="GeneTree" id="ENSGT01030000234531"/>
<gene>
    <name evidence="5" type="primary">LRRC14B</name>
    <name evidence="5" type="synonym">lrrc14b</name>
</gene>
<evidence type="ECO:0000313" key="5">
    <source>
        <dbReference type="Ensembl" id="ENSECRP00000031778.1"/>
    </source>
</evidence>
<dbReference type="PANTHER" id="PTHR14224">
    <property type="entry name" value="SIMILAR TO PREFERENTIALLY EXPRESSED ANTIGEN IN MELANOMA-LIKE 3"/>
    <property type="match status" value="1"/>
</dbReference>
<comment type="similarity">
    <text evidence="1">Belongs to the PRAME family. LRRC14 subfamily.</text>
</comment>
<evidence type="ECO:0000256" key="1">
    <source>
        <dbReference type="ARBA" id="ARBA00009552"/>
    </source>
</evidence>
<evidence type="ECO:0000256" key="2">
    <source>
        <dbReference type="ARBA" id="ARBA00022614"/>
    </source>
</evidence>
<reference evidence="5" key="1">
    <citation type="submission" date="2021-06" db="EMBL/GenBank/DDBJ databases">
        <authorList>
            <consortium name="Wellcome Sanger Institute Data Sharing"/>
        </authorList>
    </citation>
    <scope>NUCLEOTIDE SEQUENCE [LARGE SCALE GENOMIC DNA]</scope>
</reference>
<name>A0A8C4TIL4_ERPCA</name>
<reference evidence="5" key="2">
    <citation type="submission" date="2025-08" db="UniProtKB">
        <authorList>
            <consortium name="Ensembl"/>
        </authorList>
    </citation>
    <scope>IDENTIFICATION</scope>
</reference>
<proteinExistence type="inferred from homology"/>
<evidence type="ECO:0000256" key="3">
    <source>
        <dbReference type="ARBA" id="ARBA00022737"/>
    </source>
</evidence>
<dbReference type="SUPFAM" id="SSF52047">
    <property type="entry name" value="RNI-like"/>
    <property type="match status" value="1"/>
</dbReference>
<dbReference type="AlphaFoldDB" id="A0A8C4TIL4"/>
<protein>
    <recommendedName>
        <fullName evidence="4">Leucine-rich repeat-containing protein 14B</fullName>
    </recommendedName>
</protein>
<evidence type="ECO:0000313" key="6">
    <source>
        <dbReference type="Proteomes" id="UP000694620"/>
    </source>
</evidence>
<dbReference type="PANTHER" id="PTHR14224:SF27">
    <property type="entry name" value="LEUCINE-RICH REPEAT-CONTAINING PROTEIN 14B"/>
    <property type="match status" value="1"/>
</dbReference>
<evidence type="ECO:0000256" key="4">
    <source>
        <dbReference type="ARBA" id="ARBA00067566"/>
    </source>
</evidence>
<dbReference type="InterPro" id="IPR032675">
    <property type="entry name" value="LRR_dom_sf"/>
</dbReference>
<dbReference type="Ensembl" id="ENSECRT00000032449.1">
    <property type="protein sequence ID" value="ENSECRP00000031778.1"/>
    <property type="gene ID" value="ENSECRG00000021520.1"/>
</dbReference>
<sequence>MKTLKFLAAESFVRDTEKAQQSLCWLSHNLFPLLFKASYLHEQSQVLHDVVQHWPLAELSLKDLLGRTADCDDDLTDRTCSAALGALLDGLRDHVLCQPVTYTKHLKLVDLTGIRDVQFQLCRCRRSLGKWARTEKVTSICYELLLAMESQDVSLSVFGVSIDIRMDVFVTSRNYEAAVQALLLRCHCPLKIRCVEFRADSLPLKNLFYIIKLAEPASLQKLSIVHNIRMEMPYLEVLLSRVSFPNLRALILPARTFDVRRYAPEDIEMLAKIGEMLSQLTCLRELSIPFSPLSGQIRKLLSPLDTPLQVLEVANCSLSHTDMVYLANSVHAEHLERLDLSGHDVADLYPAMFFKLLSRASHTLKSLTLEECNIGEEHINLMIVALVPCRKLTEFRFLGNPFSFRALKCLFKAFVDFPHLKYVEFPVPRDCYSDDVTYPLDDASLGSYDKDQYERMREELMKILYEANREDILASTPLFGSYDPDIQETSNELGVFMLQSFKDALSNFMESLKT</sequence>
<dbReference type="GO" id="GO:0005737">
    <property type="term" value="C:cytoplasm"/>
    <property type="evidence" value="ECO:0007669"/>
    <property type="project" value="TreeGrafter"/>
</dbReference>
<keyword evidence="3" id="KW-0677">Repeat</keyword>
<dbReference type="Proteomes" id="UP000694620">
    <property type="component" value="Chromosome 13"/>
</dbReference>
<reference evidence="5" key="3">
    <citation type="submission" date="2025-09" db="UniProtKB">
        <authorList>
            <consortium name="Ensembl"/>
        </authorList>
    </citation>
    <scope>IDENTIFICATION</scope>
</reference>
<organism evidence="5 6">
    <name type="scientific">Erpetoichthys calabaricus</name>
    <name type="common">Rope fish</name>
    <name type="synonym">Calamoichthys calabaricus</name>
    <dbReference type="NCBI Taxonomy" id="27687"/>
    <lineage>
        <taxon>Eukaryota</taxon>
        <taxon>Metazoa</taxon>
        <taxon>Chordata</taxon>
        <taxon>Craniata</taxon>
        <taxon>Vertebrata</taxon>
        <taxon>Euteleostomi</taxon>
        <taxon>Actinopterygii</taxon>
        <taxon>Polypteriformes</taxon>
        <taxon>Polypteridae</taxon>
        <taxon>Erpetoichthys</taxon>
    </lineage>
</organism>
<dbReference type="FunFam" id="3.80.10.10:FF:000313">
    <property type="entry name" value="Leucine rich repeat containing 14B"/>
    <property type="match status" value="1"/>
</dbReference>
<keyword evidence="6" id="KW-1185">Reference proteome</keyword>
<keyword evidence="2" id="KW-0433">Leucine-rich repeat</keyword>
<dbReference type="Gene3D" id="3.80.10.10">
    <property type="entry name" value="Ribonuclease Inhibitor"/>
    <property type="match status" value="1"/>
</dbReference>
<accession>A0A8C4TIL4</accession>
<dbReference type="InterPro" id="IPR050694">
    <property type="entry name" value="LRRC14/PRAME"/>
</dbReference>